<dbReference type="RefSeq" id="XP_060278350.1">
    <property type="nucleotide sequence ID" value="XM_060429328.1"/>
</dbReference>
<keyword evidence="14" id="KW-1185">Reference proteome</keyword>
<dbReference type="EMBL" id="MU839042">
    <property type="protein sequence ID" value="KAK1762137.1"/>
    <property type="molecule type" value="Genomic_DNA"/>
</dbReference>
<evidence type="ECO:0000256" key="1">
    <source>
        <dbReference type="ARBA" id="ARBA00001936"/>
    </source>
</evidence>
<comment type="caution">
    <text evidence="13">The sequence shown here is derived from an EMBL/GenBank/DDBJ whole genome shotgun (WGS) entry which is preliminary data.</text>
</comment>
<dbReference type="Proteomes" id="UP001244011">
    <property type="component" value="Unassembled WGS sequence"/>
</dbReference>
<dbReference type="FunFam" id="3.90.950.10:FF:000002">
    <property type="entry name" value="Inosine/xanthosine triphosphatase"/>
    <property type="match status" value="1"/>
</dbReference>
<dbReference type="GeneID" id="85312515"/>
<evidence type="ECO:0000259" key="12">
    <source>
        <dbReference type="Pfam" id="PF01931"/>
    </source>
</evidence>
<dbReference type="AlphaFoldDB" id="A0AAJ0BQC8"/>
<organism evidence="13 14">
    <name type="scientific">Phialemonium atrogriseum</name>
    <dbReference type="NCBI Taxonomy" id="1093897"/>
    <lineage>
        <taxon>Eukaryota</taxon>
        <taxon>Fungi</taxon>
        <taxon>Dikarya</taxon>
        <taxon>Ascomycota</taxon>
        <taxon>Pezizomycotina</taxon>
        <taxon>Sordariomycetes</taxon>
        <taxon>Sordariomycetidae</taxon>
        <taxon>Cephalothecales</taxon>
        <taxon>Cephalothecaceae</taxon>
        <taxon>Phialemonium</taxon>
    </lineage>
</organism>
<comment type="catalytic activity">
    <reaction evidence="11">
        <text>XTP + H2O = XDP + phosphate + H(+)</text>
        <dbReference type="Rhea" id="RHEA:28406"/>
        <dbReference type="ChEBI" id="CHEBI:15377"/>
        <dbReference type="ChEBI" id="CHEBI:15378"/>
        <dbReference type="ChEBI" id="CHEBI:43474"/>
        <dbReference type="ChEBI" id="CHEBI:59884"/>
        <dbReference type="ChEBI" id="CHEBI:61314"/>
        <dbReference type="EC" id="3.6.1.73"/>
    </reaction>
</comment>
<dbReference type="GO" id="GO:0000166">
    <property type="term" value="F:nucleotide binding"/>
    <property type="evidence" value="ECO:0007669"/>
    <property type="project" value="UniProtKB-KW"/>
</dbReference>
<evidence type="ECO:0000256" key="11">
    <source>
        <dbReference type="ARBA" id="ARBA00048781"/>
    </source>
</evidence>
<dbReference type="PANTHER" id="PTHR34699:SF2">
    <property type="entry name" value="NON-CANONICAL PURINE NTP PHOSPHATASE_PRRC1 DOMAIN-CONTAINING PROTEIN"/>
    <property type="match status" value="1"/>
</dbReference>
<evidence type="ECO:0000313" key="14">
    <source>
        <dbReference type="Proteomes" id="UP001244011"/>
    </source>
</evidence>
<keyword evidence="5" id="KW-0378">Hydrolase</keyword>
<name>A0AAJ0BQC8_9PEZI</name>
<dbReference type="GO" id="GO:0103023">
    <property type="term" value="F:ITPase activity"/>
    <property type="evidence" value="ECO:0007669"/>
    <property type="project" value="UniProtKB-EC"/>
</dbReference>
<sequence length="190" mass="20315">MALQDDPNLQAHPPQAIIIASQNPVKINAALQGFSLMFPSTTYSARGIAVPSGVPDQPLSDDVTLLGAQNRAANARTLEPNADYWVGIEGGVEEHAGSLRSFAWVVIAGKDGHTGKARTGTYYLSQETAKLVREGMELGDADDVVFGRTNSKQRNGSVGLLTDDVIDRTAYYVQAVILALIPFKNVGLTF</sequence>
<evidence type="ECO:0000256" key="9">
    <source>
        <dbReference type="ARBA" id="ARBA00038901"/>
    </source>
</evidence>
<dbReference type="InterPro" id="IPR002786">
    <property type="entry name" value="Non_canon_purine_NTPase"/>
</dbReference>
<evidence type="ECO:0000256" key="4">
    <source>
        <dbReference type="ARBA" id="ARBA00022741"/>
    </source>
</evidence>
<evidence type="ECO:0000256" key="6">
    <source>
        <dbReference type="ARBA" id="ARBA00022842"/>
    </source>
</evidence>
<dbReference type="InterPro" id="IPR029001">
    <property type="entry name" value="ITPase-like_fam"/>
</dbReference>
<reference evidence="13" key="1">
    <citation type="submission" date="2023-06" db="EMBL/GenBank/DDBJ databases">
        <title>Genome-scale phylogeny and comparative genomics of the fungal order Sordariales.</title>
        <authorList>
            <consortium name="Lawrence Berkeley National Laboratory"/>
            <person name="Hensen N."/>
            <person name="Bonometti L."/>
            <person name="Westerberg I."/>
            <person name="Brannstrom I.O."/>
            <person name="Guillou S."/>
            <person name="Cros-Aarteil S."/>
            <person name="Calhoun S."/>
            <person name="Haridas S."/>
            <person name="Kuo A."/>
            <person name="Mondo S."/>
            <person name="Pangilinan J."/>
            <person name="Riley R."/>
            <person name="Labutti K."/>
            <person name="Andreopoulos B."/>
            <person name="Lipzen A."/>
            <person name="Chen C."/>
            <person name="Yanf M."/>
            <person name="Daum C."/>
            <person name="Ng V."/>
            <person name="Clum A."/>
            <person name="Steindorff A."/>
            <person name="Ohm R."/>
            <person name="Martin F."/>
            <person name="Silar P."/>
            <person name="Natvig D."/>
            <person name="Lalanne C."/>
            <person name="Gautier V."/>
            <person name="Ament-Velasquez S.L."/>
            <person name="Kruys A."/>
            <person name="Hutchinson M.I."/>
            <person name="Powell A.J."/>
            <person name="Barry K."/>
            <person name="Miller A.N."/>
            <person name="Grigoriev I.V."/>
            <person name="Debuchy R."/>
            <person name="Gladieux P."/>
            <person name="Thoren M.H."/>
            <person name="Johannesson H."/>
        </authorList>
    </citation>
    <scope>NUCLEOTIDE SEQUENCE</scope>
    <source>
        <strain evidence="13">8032-3</strain>
    </source>
</reference>
<dbReference type="NCBIfam" id="NF003459">
    <property type="entry name" value="PRK05074.1"/>
    <property type="match status" value="1"/>
</dbReference>
<comment type="cofactor">
    <cofactor evidence="2">
        <name>Mg(2+)</name>
        <dbReference type="ChEBI" id="CHEBI:18420"/>
    </cofactor>
</comment>
<evidence type="ECO:0000256" key="10">
    <source>
        <dbReference type="ARBA" id="ARBA00048174"/>
    </source>
</evidence>
<dbReference type="Gene3D" id="3.90.950.10">
    <property type="match status" value="1"/>
</dbReference>
<dbReference type="EC" id="3.6.1.73" evidence="9"/>
<keyword evidence="6" id="KW-0460">Magnesium</keyword>
<evidence type="ECO:0000256" key="3">
    <source>
        <dbReference type="ARBA" id="ARBA00022723"/>
    </source>
</evidence>
<dbReference type="HAMAP" id="MF_00648">
    <property type="entry name" value="Non_canon_purine_NTPase_YjjX"/>
    <property type="match status" value="1"/>
</dbReference>
<protein>
    <recommendedName>
        <fullName evidence="9">inosine/xanthosine triphosphatase</fullName>
        <ecNumber evidence="9">3.6.1.73</ecNumber>
    </recommendedName>
</protein>
<evidence type="ECO:0000256" key="7">
    <source>
        <dbReference type="ARBA" id="ARBA00023080"/>
    </source>
</evidence>
<dbReference type="Pfam" id="PF01931">
    <property type="entry name" value="NTPase_I-T"/>
    <property type="match status" value="1"/>
</dbReference>
<dbReference type="InterPro" id="IPR050299">
    <property type="entry name" value="YjjX_NTPase"/>
</dbReference>
<comment type="catalytic activity">
    <reaction evidence="10">
        <text>ITP + H2O = IDP + phosphate + H(+)</text>
        <dbReference type="Rhea" id="RHEA:28330"/>
        <dbReference type="ChEBI" id="CHEBI:15377"/>
        <dbReference type="ChEBI" id="CHEBI:15378"/>
        <dbReference type="ChEBI" id="CHEBI:43474"/>
        <dbReference type="ChEBI" id="CHEBI:58280"/>
        <dbReference type="ChEBI" id="CHEBI:61402"/>
        <dbReference type="EC" id="3.6.1.73"/>
    </reaction>
</comment>
<proteinExistence type="inferred from homology"/>
<dbReference type="NCBIfam" id="TIGR00258">
    <property type="entry name" value="inosine/xanthosine triphosphatase"/>
    <property type="match status" value="1"/>
</dbReference>
<evidence type="ECO:0000313" key="13">
    <source>
        <dbReference type="EMBL" id="KAK1762137.1"/>
    </source>
</evidence>
<keyword evidence="8" id="KW-0464">Manganese</keyword>
<dbReference type="SUPFAM" id="SSF52972">
    <property type="entry name" value="ITPase-like"/>
    <property type="match status" value="1"/>
</dbReference>
<gene>
    <name evidence="13" type="ORF">QBC33DRAFT_552693</name>
</gene>
<evidence type="ECO:0000256" key="5">
    <source>
        <dbReference type="ARBA" id="ARBA00022801"/>
    </source>
</evidence>
<dbReference type="GO" id="GO:0006772">
    <property type="term" value="P:thiamine metabolic process"/>
    <property type="evidence" value="ECO:0007669"/>
    <property type="project" value="TreeGrafter"/>
</dbReference>
<feature type="domain" description="Non-canonical purine NTP phosphatase/PRRC1" evidence="12">
    <location>
        <begin position="20"/>
        <end position="183"/>
    </location>
</feature>
<evidence type="ECO:0000256" key="2">
    <source>
        <dbReference type="ARBA" id="ARBA00001946"/>
    </source>
</evidence>
<keyword evidence="3" id="KW-0479">Metal-binding</keyword>
<keyword evidence="7" id="KW-0546">Nucleotide metabolism</keyword>
<keyword evidence="4" id="KW-0547">Nucleotide-binding</keyword>
<dbReference type="GO" id="GO:0046872">
    <property type="term" value="F:metal ion binding"/>
    <property type="evidence" value="ECO:0007669"/>
    <property type="project" value="UniProtKB-KW"/>
</dbReference>
<dbReference type="InterPro" id="IPR026533">
    <property type="entry name" value="NTPase/PRRC1"/>
</dbReference>
<comment type="cofactor">
    <cofactor evidence="1">
        <name>Mn(2+)</name>
        <dbReference type="ChEBI" id="CHEBI:29035"/>
    </cofactor>
</comment>
<evidence type="ECO:0000256" key="8">
    <source>
        <dbReference type="ARBA" id="ARBA00023211"/>
    </source>
</evidence>
<dbReference type="PANTHER" id="PTHR34699">
    <property type="match status" value="1"/>
</dbReference>
<dbReference type="GO" id="GO:0009117">
    <property type="term" value="P:nucleotide metabolic process"/>
    <property type="evidence" value="ECO:0007669"/>
    <property type="project" value="UniProtKB-KW"/>
</dbReference>
<accession>A0AAJ0BQC8</accession>